<evidence type="ECO:0000313" key="3">
    <source>
        <dbReference type="Proteomes" id="UP001239445"/>
    </source>
</evidence>
<feature type="domain" description="HNH nuclease" evidence="1">
    <location>
        <begin position="168"/>
        <end position="245"/>
    </location>
</feature>
<dbReference type="Proteomes" id="UP001239445">
    <property type="component" value="Unassembled WGS sequence"/>
</dbReference>
<protein>
    <recommendedName>
        <fullName evidence="1">HNH nuclease domain-containing protein</fullName>
    </recommendedName>
</protein>
<accession>A0AAJ0F5M4</accession>
<keyword evidence="3" id="KW-1185">Reference proteome</keyword>
<dbReference type="AlphaFoldDB" id="A0AAJ0F5M4"/>
<dbReference type="Pfam" id="PF13391">
    <property type="entry name" value="HNH_2"/>
    <property type="match status" value="1"/>
</dbReference>
<dbReference type="EMBL" id="MU839861">
    <property type="protein sequence ID" value="KAK1749340.1"/>
    <property type="molecule type" value="Genomic_DNA"/>
</dbReference>
<organism evidence="2 3">
    <name type="scientific">Echria macrotheca</name>
    <dbReference type="NCBI Taxonomy" id="438768"/>
    <lineage>
        <taxon>Eukaryota</taxon>
        <taxon>Fungi</taxon>
        <taxon>Dikarya</taxon>
        <taxon>Ascomycota</taxon>
        <taxon>Pezizomycotina</taxon>
        <taxon>Sordariomycetes</taxon>
        <taxon>Sordariomycetidae</taxon>
        <taxon>Sordariales</taxon>
        <taxon>Schizotheciaceae</taxon>
        <taxon>Echria</taxon>
    </lineage>
</organism>
<name>A0AAJ0F5M4_9PEZI</name>
<sequence length="395" mass="43883">MEQATAKLGAEVVDKILAAAIADPDTMCRIADDISPPTEPVHDYIADVDTRCALLEELRPFCYNQEIMLNATVFAAFMIAPIPEIRNFLQTVRNFSRPALVVRGILGLAADAIRAYIPKESRAPVAAATPSAAVPTVILDEPGMPVPSGLVTRSGFSDQVKDRDGHVCVFSGMRDPQAAHIFPFATSEKKKFAALNELLTALWGPEKSMAWRRNFEDAGITQSAKNGISMNHQIRFWFDNARFALKPLRETPEGIVVQWHWLKKSILKPLTYISLDDNNNNNILHQAGVMDQSWGNNLAHRESGVRIQTGQTFLLRADEAEDKPSWDLLQMQWDLLRVAAICGAADVTDDYYDYEHLDERGYDEAVAAKQRAILVEFEASDRGAPPFCYGCIPPP</sequence>
<evidence type="ECO:0000259" key="1">
    <source>
        <dbReference type="Pfam" id="PF13391"/>
    </source>
</evidence>
<comment type="caution">
    <text evidence="2">The sequence shown here is derived from an EMBL/GenBank/DDBJ whole genome shotgun (WGS) entry which is preliminary data.</text>
</comment>
<gene>
    <name evidence="2" type="ORF">QBC47DRAFT_395968</name>
</gene>
<reference evidence="2" key="1">
    <citation type="submission" date="2023-06" db="EMBL/GenBank/DDBJ databases">
        <title>Genome-scale phylogeny and comparative genomics of the fungal order Sordariales.</title>
        <authorList>
            <consortium name="Lawrence Berkeley National Laboratory"/>
            <person name="Hensen N."/>
            <person name="Bonometti L."/>
            <person name="Westerberg I."/>
            <person name="Brannstrom I.O."/>
            <person name="Guillou S."/>
            <person name="Cros-Aarteil S."/>
            <person name="Calhoun S."/>
            <person name="Haridas S."/>
            <person name="Kuo A."/>
            <person name="Mondo S."/>
            <person name="Pangilinan J."/>
            <person name="Riley R."/>
            <person name="Labutti K."/>
            <person name="Andreopoulos B."/>
            <person name="Lipzen A."/>
            <person name="Chen C."/>
            <person name="Yanf M."/>
            <person name="Daum C."/>
            <person name="Ng V."/>
            <person name="Clum A."/>
            <person name="Steindorff A."/>
            <person name="Ohm R."/>
            <person name="Martin F."/>
            <person name="Silar P."/>
            <person name="Natvig D."/>
            <person name="Lalanne C."/>
            <person name="Gautier V."/>
            <person name="Ament-Velasquez S.L."/>
            <person name="Kruys A."/>
            <person name="Hutchinson M.I."/>
            <person name="Powell A.J."/>
            <person name="Barry K."/>
            <person name="Miller A.N."/>
            <person name="Grigoriev I.V."/>
            <person name="Debuchy R."/>
            <person name="Gladieux P."/>
            <person name="Thoren M.H."/>
            <person name="Johannesson H."/>
        </authorList>
    </citation>
    <scope>NUCLEOTIDE SEQUENCE</scope>
    <source>
        <strain evidence="2">PSN4</strain>
    </source>
</reference>
<evidence type="ECO:0000313" key="2">
    <source>
        <dbReference type="EMBL" id="KAK1749340.1"/>
    </source>
</evidence>
<proteinExistence type="predicted"/>
<dbReference type="InterPro" id="IPR003615">
    <property type="entry name" value="HNH_nuc"/>
</dbReference>